<dbReference type="InterPro" id="IPR039331">
    <property type="entry name" value="PAPs-like"/>
</dbReference>
<dbReference type="EMBL" id="FNDJ01000009">
    <property type="protein sequence ID" value="SDJ23261.1"/>
    <property type="molecule type" value="Genomic_DNA"/>
</dbReference>
<accession>A0A1G8S274</accession>
<feature type="region of interest" description="Disordered" evidence="2">
    <location>
        <begin position="635"/>
        <end position="661"/>
    </location>
</feature>
<keyword evidence="6" id="KW-1185">Reference proteome</keyword>
<organism evidence="5 6">
    <name type="scientific">Nonomuraea jiangxiensis</name>
    <dbReference type="NCBI Taxonomy" id="633440"/>
    <lineage>
        <taxon>Bacteria</taxon>
        <taxon>Bacillati</taxon>
        <taxon>Actinomycetota</taxon>
        <taxon>Actinomycetes</taxon>
        <taxon>Streptosporangiales</taxon>
        <taxon>Streptosporangiaceae</taxon>
        <taxon>Nonomuraea</taxon>
    </lineage>
</organism>
<feature type="chain" id="PRO_5011518077" evidence="3">
    <location>
        <begin position="40"/>
        <end position="661"/>
    </location>
</feature>
<dbReference type="InterPro" id="IPR029052">
    <property type="entry name" value="Metallo-depent_PP-like"/>
</dbReference>
<dbReference type="STRING" id="633440.SAMN05421869_109250"/>
<evidence type="ECO:0000313" key="6">
    <source>
        <dbReference type="Proteomes" id="UP000199202"/>
    </source>
</evidence>
<proteinExistence type="predicted"/>
<evidence type="ECO:0000313" key="5">
    <source>
        <dbReference type="EMBL" id="SDJ23261.1"/>
    </source>
</evidence>
<dbReference type="GO" id="GO:0005975">
    <property type="term" value="P:carbohydrate metabolic process"/>
    <property type="evidence" value="ECO:0007669"/>
    <property type="project" value="UniProtKB-ARBA"/>
</dbReference>
<evidence type="ECO:0000256" key="2">
    <source>
        <dbReference type="SAM" id="MobiDB-lite"/>
    </source>
</evidence>
<feature type="domain" description="Calcineurin-like phosphoesterase" evidence="4">
    <location>
        <begin position="396"/>
        <end position="569"/>
    </location>
</feature>
<dbReference type="Proteomes" id="UP000199202">
    <property type="component" value="Unassembled WGS sequence"/>
</dbReference>
<dbReference type="PANTHER" id="PTHR22953">
    <property type="entry name" value="ACID PHOSPHATASE RELATED"/>
    <property type="match status" value="1"/>
</dbReference>
<dbReference type="InterPro" id="IPR004843">
    <property type="entry name" value="Calcineurin-like_PHP"/>
</dbReference>
<keyword evidence="1 3" id="KW-0732">Signal</keyword>
<dbReference type="SUPFAM" id="SSF56300">
    <property type="entry name" value="Metallo-dependent phosphatases"/>
    <property type="match status" value="1"/>
</dbReference>
<gene>
    <name evidence="5" type="ORF">SAMN05421869_109250</name>
</gene>
<dbReference type="PANTHER" id="PTHR22953:SF153">
    <property type="entry name" value="PURPLE ACID PHOSPHATASE"/>
    <property type="match status" value="1"/>
</dbReference>
<feature type="signal peptide" evidence="3">
    <location>
        <begin position="1"/>
        <end position="39"/>
    </location>
</feature>
<sequence>MQVNRYVESNRRRARWRRPATVVLLTASVLAPVTQSAWADGSAPQLSIADGQVLRGEVTIYAGGGADGAGLGLALDGASVATAPVPSLPATVLFEADGIQSGSQKLLNSVWVNGTMVAPVNRDYSGYATVSVPVPPGVLHEGTNVVTVRAGDSVSPTSLAKNHDDFTIRNTRLRLLGGTEVTDPAVPATKVLSIGDGYPGGNATEEQVTENFTMTVPAEHLRGVSYGLDTRRLADGPHTMDVVAGAESRRTVPFIVDNTAPQITSTSPADGARIDGGDVTVSVQATDALSGFAGATAVLDGRAIPMPDRFPVENIPAGSHRLSITVTDVAGNVDTETVRFDTTEVPIARGTYDKGRQDEGAVSGPDAPVLVAAGDVACAATSAVTATTCHQAGTAALIQQLRPDAVAMLADGQYDVGTLAAFNSSYDKTWGAFKDITHPVVGNHEYAQAYYPGANADGYFDYFNGVGATDGPAGDRQRGYYSYDLGRWHVVALNSECGVVSCAPGSGQYRWLEQDLRTHPNKCTLALWHKPLFSALYPGVLANPDTKPLWQLADRYGVDLVLNGHDHNYQRFDPQDADGTADQDGIHQFVAGTGGVGFHGTISPTANLAVANANTFGVLKLTLRPTGYDWQFVPEPGNGNGDFTDAGSARCGNVPAGQARQ</sequence>
<dbReference type="GO" id="GO:0003993">
    <property type="term" value="F:acid phosphatase activity"/>
    <property type="evidence" value="ECO:0007669"/>
    <property type="project" value="InterPro"/>
</dbReference>
<evidence type="ECO:0000256" key="3">
    <source>
        <dbReference type="SAM" id="SignalP"/>
    </source>
</evidence>
<dbReference type="AlphaFoldDB" id="A0A1G8S274"/>
<evidence type="ECO:0000259" key="4">
    <source>
        <dbReference type="Pfam" id="PF00149"/>
    </source>
</evidence>
<dbReference type="InterPro" id="IPR013783">
    <property type="entry name" value="Ig-like_fold"/>
</dbReference>
<name>A0A1G8S274_9ACTN</name>
<protein>
    <submittedName>
        <fullName evidence="5">Calcineurin-like phosphoesterase</fullName>
    </submittedName>
</protein>
<evidence type="ECO:0000256" key="1">
    <source>
        <dbReference type="ARBA" id="ARBA00022729"/>
    </source>
</evidence>
<dbReference type="Pfam" id="PF00149">
    <property type="entry name" value="Metallophos"/>
    <property type="match status" value="1"/>
</dbReference>
<dbReference type="Gene3D" id="3.60.21.10">
    <property type="match status" value="1"/>
</dbReference>
<dbReference type="Gene3D" id="2.60.40.10">
    <property type="entry name" value="Immunoglobulins"/>
    <property type="match status" value="1"/>
</dbReference>
<reference evidence="5 6" key="1">
    <citation type="submission" date="2016-10" db="EMBL/GenBank/DDBJ databases">
        <authorList>
            <person name="de Groot N.N."/>
        </authorList>
    </citation>
    <scope>NUCLEOTIDE SEQUENCE [LARGE SCALE GENOMIC DNA]</scope>
    <source>
        <strain evidence="5 6">CGMCC 4.6533</strain>
    </source>
</reference>